<comment type="caution">
    <text evidence="3">The sequence shown here is derived from an EMBL/GenBank/DDBJ whole genome shotgun (WGS) entry which is preliminary data.</text>
</comment>
<proteinExistence type="predicted"/>
<feature type="region of interest" description="Disordered" evidence="1">
    <location>
        <begin position="515"/>
        <end position="564"/>
    </location>
</feature>
<accession>A0AAD3CUA6</accession>
<organism evidence="3 4">
    <name type="scientific">Chaetoceros tenuissimus</name>
    <dbReference type="NCBI Taxonomy" id="426638"/>
    <lineage>
        <taxon>Eukaryota</taxon>
        <taxon>Sar</taxon>
        <taxon>Stramenopiles</taxon>
        <taxon>Ochrophyta</taxon>
        <taxon>Bacillariophyta</taxon>
        <taxon>Coscinodiscophyceae</taxon>
        <taxon>Chaetocerotophycidae</taxon>
        <taxon>Chaetocerotales</taxon>
        <taxon>Chaetocerotaceae</taxon>
        <taxon>Chaetoceros</taxon>
    </lineage>
</organism>
<evidence type="ECO:0000313" key="3">
    <source>
        <dbReference type="EMBL" id="GFH51030.1"/>
    </source>
</evidence>
<dbReference type="InterPro" id="IPR024079">
    <property type="entry name" value="MetalloPept_cat_dom_sf"/>
</dbReference>
<keyword evidence="4" id="KW-1185">Reference proteome</keyword>
<sequence length="617" mass="68327">MTMFKATKESLRGTADGIDHFTCTVKIGDGVPLPGSEDIGERLFCLADDGDEFIHRQVFDIVGDYESFFSQFSLSSGNVRIKVPFDVVNKQDEILLNEDSSKSITIIDNGEDRRLQTIPKVGTKRVLVIRVSDDNDNQKKVKFSANELSNHIFNMNNNNLATIYNQCSNGKLQIKEAIANQVSRGVVDIKAPSNICEMNFVQVGNWATTQLASVIDEAERNAEGVLHKMFVLPNNSCVDFRQGAAWGQVYGDTTWIQSWCSSYPIVQVHELGHNLGFSHSGGETSNGFREYGDGNCYMGNRAIWDKEGSDMCFNSAKMWHMQWFSDHHRTIVPEAGKVQEVELVSLADLHDGRADKNDDLIIRIQGGDKPFYINYNRAKGINQGVRGDPDKIVITEQKTHSSKSIIKAALSQKQKYIENNWGGQGKLVVEVTKIQFGNPDIATIRISLEGGVLEEEDGCVDYIPNGEDEWYDKDGPYYNCDWYASESNHCEIYGSSLQNFGKVANQACCACKGNSSPNPPPTPRPTQAPTPVPTSSPTAAPTKSPTRAPTQAPTPSKNDGDEKCVDYVPNKQAKWFDSDGSYYDCEWYGSSPGFCKAYGNGLKNFGKTAKEACCVCQ</sequence>
<dbReference type="Proteomes" id="UP001054902">
    <property type="component" value="Unassembled WGS sequence"/>
</dbReference>
<dbReference type="GO" id="GO:0008237">
    <property type="term" value="F:metallopeptidase activity"/>
    <property type="evidence" value="ECO:0007669"/>
    <property type="project" value="InterPro"/>
</dbReference>
<name>A0AAD3CUA6_9STRA</name>
<dbReference type="AlphaFoldDB" id="A0AAD3CUA6"/>
<protein>
    <recommendedName>
        <fullName evidence="2">Peptidase M11 gametolysin domain-containing protein</fullName>
    </recommendedName>
</protein>
<evidence type="ECO:0000259" key="2">
    <source>
        <dbReference type="Pfam" id="PF05548"/>
    </source>
</evidence>
<feature type="compositionally biased region" description="Low complexity" evidence="1">
    <location>
        <begin position="535"/>
        <end position="550"/>
    </location>
</feature>
<feature type="compositionally biased region" description="Pro residues" evidence="1">
    <location>
        <begin position="517"/>
        <end position="534"/>
    </location>
</feature>
<gene>
    <name evidence="3" type="ORF">CTEN210_07506</name>
</gene>
<reference evidence="3 4" key="1">
    <citation type="journal article" date="2021" name="Sci. Rep.">
        <title>The genome of the diatom Chaetoceros tenuissimus carries an ancient integrated fragment of an extant virus.</title>
        <authorList>
            <person name="Hongo Y."/>
            <person name="Kimura K."/>
            <person name="Takaki Y."/>
            <person name="Yoshida Y."/>
            <person name="Baba S."/>
            <person name="Kobayashi G."/>
            <person name="Nagasaki K."/>
            <person name="Hano T."/>
            <person name="Tomaru Y."/>
        </authorList>
    </citation>
    <scope>NUCLEOTIDE SEQUENCE [LARGE SCALE GENOMIC DNA]</scope>
    <source>
        <strain evidence="3 4">NIES-3715</strain>
    </source>
</reference>
<feature type="domain" description="Peptidase M11 gametolysin" evidence="2">
    <location>
        <begin position="154"/>
        <end position="324"/>
    </location>
</feature>
<dbReference type="EMBL" id="BLLK01000045">
    <property type="protein sequence ID" value="GFH51030.1"/>
    <property type="molecule type" value="Genomic_DNA"/>
</dbReference>
<dbReference type="InterPro" id="IPR008752">
    <property type="entry name" value="Peptidase_M11"/>
</dbReference>
<dbReference type="Gene3D" id="3.40.390.10">
    <property type="entry name" value="Collagenase (Catalytic Domain)"/>
    <property type="match status" value="1"/>
</dbReference>
<evidence type="ECO:0000256" key="1">
    <source>
        <dbReference type="SAM" id="MobiDB-lite"/>
    </source>
</evidence>
<evidence type="ECO:0000313" key="4">
    <source>
        <dbReference type="Proteomes" id="UP001054902"/>
    </source>
</evidence>
<dbReference type="SUPFAM" id="SSF55486">
    <property type="entry name" value="Metalloproteases ('zincins'), catalytic domain"/>
    <property type="match status" value="1"/>
</dbReference>
<dbReference type="Pfam" id="PF05548">
    <property type="entry name" value="Peptidase_M11"/>
    <property type="match status" value="1"/>
</dbReference>